<feature type="transmembrane region" description="Helical" evidence="6">
    <location>
        <begin position="420"/>
        <end position="441"/>
    </location>
</feature>
<dbReference type="InterPro" id="IPR001841">
    <property type="entry name" value="Znf_RING"/>
</dbReference>
<feature type="compositionally biased region" description="Basic and acidic residues" evidence="5">
    <location>
        <begin position="312"/>
        <end position="325"/>
    </location>
</feature>
<feature type="compositionally biased region" description="Pro residues" evidence="5">
    <location>
        <begin position="326"/>
        <end position="337"/>
    </location>
</feature>
<feature type="transmembrane region" description="Helical" evidence="6">
    <location>
        <begin position="825"/>
        <end position="844"/>
    </location>
</feature>
<sequence length="897" mass="103228">MIFYYTCGHPNALVISLSVRHREALTSSGDISPDIYVYPTSSRRETKFPQVMFLRLSISLERPSSPIYQRENKALEAVGPFLIDTRREREKGCVLLLVVCAVYYTDFSTCKFGSVRAPTSRLFSPFSSLSTPQKARIPAMISRTSFQFLLLVSKPFDCCFIFHLRPNCFLTDPPYVQQLLGRKCFGFERLEAPSEPLTAQWQQLAVVTNHRLSSPSFHAISIDPNSLSVRSQASSLDSWNNAFNFREDIHRESNTLVSEYPDVHPYAHPNELREIAIEITEEKQNNPAPGSPQKETTCAICLEKLLLSDFTHPDQADQPTEEHYPPGRPTNPPPEYPLTPSSSTDSETGPLTTVLLPPSPSKYKKESPKRELDCSHTFHSECIDQWLRVRNTCPICRGLIHTLHQDLYWADSQEQTWGDYYLSIFGPVYLVGIFFLIFYALSDVISSLLDFPQKFLIGDWRSSLAAEFCKFYFSWDSWPIVYKSVNKVMSNNRGKTLYKRENDFLYLLTIQILALDSKQRHNQMDIGMGKEFESKNPERKELNGLILAPPESWWMYVNRELRGRLIVGEREENSWGSHLLRIQLNLITYAFTNSMGLNHSRTKTCSDSSGYWSTCVLKNNSFLQPAKLAEKSSYWRSSCHLQFLNLAFLNLKTKSYFVKHAIQICNFFLIQRPPLSLTANCIKSCYKLPGSFCCYSNFSARLTQPSFDAQSLCILHSDCAKTSTHAKRWSLNDSLAGACCMSTAGVEQVFFVVCCRLKNHHESNFYFDSLSLTQFLYLACLLWPYFSWIDFEYSFLYITSLNTSKLIIVRRIFSTVLISTSFPPALNILILTINMALLNIFFYLEIKNHNNNNQYEYIPNERYNRACLFSSELNYLQFSILLNFFGDFNMQQPNHFA</sequence>
<dbReference type="PANTHER" id="PTHR15710">
    <property type="entry name" value="E3 UBIQUITIN-PROTEIN LIGASE PRAJA"/>
    <property type="match status" value="1"/>
</dbReference>
<dbReference type="GO" id="GO:0016567">
    <property type="term" value="P:protein ubiquitination"/>
    <property type="evidence" value="ECO:0007669"/>
    <property type="project" value="TreeGrafter"/>
</dbReference>
<dbReference type="SUPFAM" id="SSF57850">
    <property type="entry name" value="RING/U-box"/>
    <property type="match status" value="1"/>
</dbReference>
<name>A0A0L6V3P7_9BASI</name>
<comment type="caution">
    <text evidence="8">The sequence shown here is derived from an EMBL/GenBank/DDBJ whole genome shotgun (WGS) entry which is preliminary data.</text>
</comment>
<keyword evidence="3" id="KW-0862">Zinc</keyword>
<evidence type="ECO:0000256" key="5">
    <source>
        <dbReference type="SAM" id="MobiDB-lite"/>
    </source>
</evidence>
<keyword evidence="1" id="KW-0479">Metal-binding</keyword>
<evidence type="ECO:0000313" key="8">
    <source>
        <dbReference type="EMBL" id="KNZ55393.1"/>
    </source>
</evidence>
<protein>
    <recommendedName>
        <fullName evidence="7">RING-type domain-containing protein</fullName>
    </recommendedName>
</protein>
<feature type="compositionally biased region" description="Low complexity" evidence="5">
    <location>
        <begin position="338"/>
        <end position="356"/>
    </location>
</feature>
<evidence type="ECO:0000313" key="9">
    <source>
        <dbReference type="Proteomes" id="UP000037035"/>
    </source>
</evidence>
<dbReference type="PANTHER" id="PTHR15710:SF243">
    <property type="entry name" value="E3 UBIQUITIN-PROTEIN LIGASE PRAJA-2 ISOFORM X1"/>
    <property type="match status" value="1"/>
</dbReference>
<dbReference type="PROSITE" id="PS50089">
    <property type="entry name" value="ZF_RING_2"/>
    <property type="match status" value="1"/>
</dbReference>
<evidence type="ECO:0000256" key="6">
    <source>
        <dbReference type="SAM" id="Phobius"/>
    </source>
</evidence>
<dbReference type="SMART" id="SM00184">
    <property type="entry name" value="RING"/>
    <property type="match status" value="1"/>
</dbReference>
<gene>
    <name evidence="8" type="ORF">VP01_2695g1</name>
</gene>
<dbReference type="EMBL" id="LAVV01007607">
    <property type="protein sequence ID" value="KNZ55393.1"/>
    <property type="molecule type" value="Genomic_DNA"/>
</dbReference>
<dbReference type="VEuPathDB" id="FungiDB:VP01_2695g1"/>
<keyword evidence="6" id="KW-1133">Transmembrane helix</keyword>
<dbReference type="Proteomes" id="UP000037035">
    <property type="component" value="Unassembled WGS sequence"/>
</dbReference>
<dbReference type="InterPro" id="IPR013083">
    <property type="entry name" value="Znf_RING/FYVE/PHD"/>
</dbReference>
<proteinExistence type="predicted"/>
<feature type="region of interest" description="Disordered" evidence="5">
    <location>
        <begin position="312"/>
        <end position="367"/>
    </location>
</feature>
<dbReference type="AlphaFoldDB" id="A0A0L6V3P7"/>
<evidence type="ECO:0000259" key="7">
    <source>
        <dbReference type="PROSITE" id="PS50089"/>
    </source>
</evidence>
<dbReference type="OrthoDB" id="8062037at2759"/>
<keyword evidence="9" id="KW-1185">Reference proteome</keyword>
<keyword evidence="6" id="KW-0812">Transmembrane</keyword>
<dbReference type="GO" id="GO:0061630">
    <property type="term" value="F:ubiquitin protein ligase activity"/>
    <property type="evidence" value="ECO:0007669"/>
    <property type="project" value="TreeGrafter"/>
</dbReference>
<keyword evidence="2 4" id="KW-0863">Zinc-finger</keyword>
<dbReference type="GO" id="GO:0008270">
    <property type="term" value="F:zinc ion binding"/>
    <property type="evidence" value="ECO:0007669"/>
    <property type="project" value="UniProtKB-KW"/>
</dbReference>
<evidence type="ECO:0000256" key="1">
    <source>
        <dbReference type="ARBA" id="ARBA00022723"/>
    </source>
</evidence>
<evidence type="ECO:0000256" key="2">
    <source>
        <dbReference type="ARBA" id="ARBA00022771"/>
    </source>
</evidence>
<organism evidence="8 9">
    <name type="scientific">Puccinia sorghi</name>
    <dbReference type="NCBI Taxonomy" id="27349"/>
    <lineage>
        <taxon>Eukaryota</taxon>
        <taxon>Fungi</taxon>
        <taxon>Dikarya</taxon>
        <taxon>Basidiomycota</taxon>
        <taxon>Pucciniomycotina</taxon>
        <taxon>Pucciniomycetes</taxon>
        <taxon>Pucciniales</taxon>
        <taxon>Pucciniaceae</taxon>
        <taxon>Puccinia</taxon>
    </lineage>
</organism>
<feature type="transmembrane region" description="Helical" evidence="6">
    <location>
        <begin position="765"/>
        <end position="788"/>
    </location>
</feature>
<dbReference type="STRING" id="27349.A0A0L6V3P7"/>
<accession>A0A0L6V3P7</accession>
<evidence type="ECO:0000256" key="4">
    <source>
        <dbReference type="PROSITE-ProRule" id="PRU00175"/>
    </source>
</evidence>
<evidence type="ECO:0000256" key="3">
    <source>
        <dbReference type="ARBA" id="ARBA00022833"/>
    </source>
</evidence>
<feature type="domain" description="RING-type" evidence="7">
    <location>
        <begin position="372"/>
        <end position="397"/>
    </location>
</feature>
<keyword evidence="6" id="KW-0472">Membrane</keyword>
<dbReference type="GO" id="GO:0005737">
    <property type="term" value="C:cytoplasm"/>
    <property type="evidence" value="ECO:0007669"/>
    <property type="project" value="TreeGrafter"/>
</dbReference>
<dbReference type="Pfam" id="PF13639">
    <property type="entry name" value="zf-RING_2"/>
    <property type="match status" value="1"/>
</dbReference>
<reference evidence="8 9" key="1">
    <citation type="submission" date="2015-08" db="EMBL/GenBank/DDBJ databases">
        <title>Next Generation Sequencing and Analysis of the Genome of Puccinia sorghi L Schw, the Causal Agent of Maize Common Rust.</title>
        <authorList>
            <person name="Rochi L."/>
            <person name="Burguener G."/>
            <person name="Darino M."/>
            <person name="Turjanski A."/>
            <person name="Kreff E."/>
            <person name="Dieguez M.J."/>
            <person name="Sacco F."/>
        </authorList>
    </citation>
    <scope>NUCLEOTIDE SEQUENCE [LARGE SCALE GENOMIC DNA]</scope>
    <source>
        <strain evidence="8 9">RO10H11247</strain>
    </source>
</reference>
<dbReference type="Gene3D" id="3.30.40.10">
    <property type="entry name" value="Zinc/RING finger domain, C3HC4 (zinc finger)"/>
    <property type="match status" value="1"/>
</dbReference>